<feature type="repeat" description="WD" evidence="3">
    <location>
        <begin position="402"/>
        <end position="434"/>
    </location>
</feature>
<feature type="repeat" description="WD" evidence="3">
    <location>
        <begin position="196"/>
        <end position="226"/>
    </location>
</feature>
<reference evidence="5" key="1">
    <citation type="submission" date="2009-08" db="EMBL/GenBank/DDBJ databases">
        <title>Annotation of Salpingoeca rosetta.</title>
        <authorList>
            <consortium name="The Broad Institute Genome Sequencing Platform"/>
            <person name="Russ C."/>
            <person name="Cuomo C."/>
            <person name="Burger G."/>
            <person name="Gray M.W."/>
            <person name="Holland P.W.H."/>
            <person name="King N."/>
            <person name="Lang F.B.F."/>
            <person name="Roger A.J."/>
            <person name="Ruiz-Trillo I."/>
            <person name="Young S.K."/>
            <person name="Zeng Q."/>
            <person name="Gargeya S."/>
            <person name="Alvarado L."/>
            <person name="Berlin A."/>
            <person name="Chapman S.B."/>
            <person name="Chen Z."/>
            <person name="Freedman E."/>
            <person name="Gellesch M."/>
            <person name="Goldberg J."/>
            <person name="Griggs A."/>
            <person name="Gujja S."/>
            <person name="Heilman E."/>
            <person name="Heiman D."/>
            <person name="Howarth C."/>
            <person name="Mehta T."/>
            <person name="Neiman D."/>
            <person name="Pearson M."/>
            <person name="Roberts A."/>
            <person name="Saif S."/>
            <person name="Shea T."/>
            <person name="Shenoy N."/>
            <person name="Sisk P."/>
            <person name="Stolte C."/>
            <person name="Sykes S."/>
            <person name="White J."/>
            <person name="Yandava C."/>
            <person name="Haas B."/>
            <person name="Nusbaum C."/>
            <person name="Birren B."/>
        </authorList>
    </citation>
    <scope>NUCLEOTIDE SEQUENCE [LARGE SCALE GENOMIC DNA]</scope>
    <source>
        <strain evidence="5">ATCC 50818</strain>
    </source>
</reference>
<feature type="repeat" description="WD" evidence="3">
    <location>
        <begin position="282"/>
        <end position="321"/>
    </location>
</feature>
<dbReference type="PROSITE" id="PS50181">
    <property type="entry name" value="FBOX"/>
    <property type="match status" value="1"/>
</dbReference>
<dbReference type="InParanoid" id="F2U161"/>
<feature type="repeat" description="WD" evidence="3">
    <location>
        <begin position="169"/>
        <end position="195"/>
    </location>
</feature>
<organism evidence="6">
    <name type="scientific">Salpingoeca rosetta (strain ATCC 50818 / BSB-021)</name>
    <dbReference type="NCBI Taxonomy" id="946362"/>
    <lineage>
        <taxon>Eukaryota</taxon>
        <taxon>Choanoflagellata</taxon>
        <taxon>Craspedida</taxon>
        <taxon>Salpingoecidae</taxon>
        <taxon>Salpingoeca</taxon>
    </lineage>
</organism>
<dbReference type="PRINTS" id="PR00320">
    <property type="entry name" value="GPROTEINBRPT"/>
</dbReference>
<feature type="repeat" description="WD" evidence="3">
    <location>
        <begin position="237"/>
        <end position="267"/>
    </location>
</feature>
<dbReference type="GeneID" id="16077792"/>
<dbReference type="InterPro" id="IPR015943">
    <property type="entry name" value="WD40/YVTN_repeat-like_dom_sf"/>
</dbReference>
<name>F2U161_SALR5</name>
<sequence>MNSPGSDNMEDSAVEETSAHASAVRIRKMKALIAEMGEQELVQSLNLLIDRLRRDPVLELPGEVCGQIFEYLDSKDLRKCELVSKRWRAVVHENSVWRHLFFRTLQEQQGWHMLRQRVTEQPNKSIEWKRLYQAFTESLHRVYGNWLRGQYAGRHVHCNADGIYTLQYDDKEIFTGNRDDTIKIWDLETLSLKRSIAGHTGSVLCLQYDDNKIITSSSDHTIRIWDRNDDFKCVAVYTHHEESVLHVRFDNEYMVSCSKDRSVVIWKQTDVKGFKHEILHDLKRHRAAVNVVEFDKRHIVSASGDRTIIVWETGTGKYLKTLQGHERGIACIQYRGNHIVSGSSDQTIRIWQVDTGECINVLRGHTSLVRCVRFDDRFIVSGSYDGTVRVWNFQTGEPAPRLEGHDNRVFRVQFDAFKIVSSSQDDTLRVWDFSRDVTAYCKSRIGELGQQLSDL</sequence>
<protein>
    <recommendedName>
        <fullName evidence="4">F-box domain-containing protein</fullName>
    </recommendedName>
</protein>
<dbReference type="SMART" id="SM00320">
    <property type="entry name" value="WD40"/>
    <property type="match status" value="7"/>
</dbReference>
<evidence type="ECO:0000256" key="3">
    <source>
        <dbReference type="PROSITE-ProRule" id="PRU00221"/>
    </source>
</evidence>
<dbReference type="OrthoDB" id="19711at2759"/>
<dbReference type="PROSITE" id="PS50294">
    <property type="entry name" value="WD_REPEATS_REGION"/>
    <property type="match status" value="5"/>
</dbReference>
<gene>
    <name evidence="5" type="ORF">PTSG_01223</name>
</gene>
<keyword evidence="1 3" id="KW-0853">WD repeat</keyword>
<evidence type="ECO:0000259" key="4">
    <source>
        <dbReference type="PROSITE" id="PS50181"/>
    </source>
</evidence>
<dbReference type="Pfam" id="PF12937">
    <property type="entry name" value="F-box-like"/>
    <property type="match status" value="1"/>
</dbReference>
<dbReference type="Gene3D" id="1.20.1280.50">
    <property type="match status" value="1"/>
</dbReference>
<dbReference type="InterPro" id="IPR001810">
    <property type="entry name" value="F-box_dom"/>
</dbReference>
<feature type="domain" description="F-box" evidence="4">
    <location>
        <begin position="54"/>
        <end position="100"/>
    </location>
</feature>
<evidence type="ECO:0000256" key="2">
    <source>
        <dbReference type="ARBA" id="ARBA00022737"/>
    </source>
</evidence>
<dbReference type="RefSeq" id="XP_004997196.1">
    <property type="nucleotide sequence ID" value="XM_004997139.1"/>
</dbReference>
<dbReference type="Pfam" id="PF00400">
    <property type="entry name" value="WD40"/>
    <property type="match status" value="7"/>
</dbReference>
<dbReference type="CDD" id="cd00200">
    <property type="entry name" value="WD40"/>
    <property type="match status" value="1"/>
</dbReference>
<dbReference type="eggNOG" id="KOG0281">
    <property type="taxonomic scope" value="Eukaryota"/>
</dbReference>
<dbReference type="PROSITE" id="PS00678">
    <property type="entry name" value="WD_REPEATS_1"/>
    <property type="match status" value="3"/>
</dbReference>
<evidence type="ECO:0000313" key="6">
    <source>
        <dbReference type="Proteomes" id="UP000007799"/>
    </source>
</evidence>
<evidence type="ECO:0000256" key="1">
    <source>
        <dbReference type="ARBA" id="ARBA00022574"/>
    </source>
</evidence>
<dbReference type="STRING" id="946362.F2U161"/>
<dbReference type="Gene3D" id="2.130.10.10">
    <property type="entry name" value="YVTN repeat-like/Quinoprotein amine dehydrogenase"/>
    <property type="match status" value="2"/>
</dbReference>
<dbReference type="PANTHER" id="PTHR14604">
    <property type="entry name" value="WD40 REPEAT PF20"/>
    <property type="match status" value="1"/>
</dbReference>
<dbReference type="SMART" id="SM00256">
    <property type="entry name" value="FBOX"/>
    <property type="match status" value="1"/>
</dbReference>
<dbReference type="Proteomes" id="UP000007799">
    <property type="component" value="Unassembled WGS sequence"/>
</dbReference>
<dbReference type="PROSITE" id="PS50082">
    <property type="entry name" value="WD_REPEATS_2"/>
    <property type="match status" value="7"/>
</dbReference>
<dbReference type="PANTHER" id="PTHR14604:SF4">
    <property type="entry name" value="F-BOX DOMAIN-CONTAINING PROTEIN"/>
    <property type="match status" value="1"/>
</dbReference>
<dbReference type="InterPro" id="IPR036322">
    <property type="entry name" value="WD40_repeat_dom_sf"/>
</dbReference>
<evidence type="ECO:0000313" key="5">
    <source>
        <dbReference type="EMBL" id="EGD80635.1"/>
    </source>
</evidence>
<feature type="repeat" description="WD" evidence="3">
    <location>
        <begin position="362"/>
        <end position="401"/>
    </location>
</feature>
<dbReference type="SUPFAM" id="SSF50978">
    <property type="entry name" value="WD40 repeat-like"/>
    <property type="match status" value="1"/>
</dbReference>
<dbReference type="AlphaFoldDB" id="F2U161"/>
<keyword evidence="6" id="KW-1185">Reference proteome</keyword>
<dbReference type="InterPro" id="IPR001680">
    <property type="entry name" value="WD40_rpt"/>
</dbReference>
<dbReference type="SUPFAM" id="SSF81383">
    <property type="entry name" value="F-box domain"/>
    <property type="match status" value="1"/>
</dbReference>
<dbReference type="KEGG" id="sre:PTSG_01223"/>
<dbReference type="InterPro" id="IPR020472">
    <property type="entry name" value="WD40_PAC1"/>
</dbReference>
<proteinExistence type="predicted"/>
<accession>F2U161</accession>
<dbReference type="OMA" id="PTHTACY"/>
<dbReference type="EMBL" id="GL832958">
    <property type="protein sequence ID" value="EGD80635.1"/>
    <property type="molecule type" value="Genomic_DNA"/>
</dbReference>
<dbReference type="InterPro" id="IPR036047">
    <property type="entry name" value="F-box-like_dom_sf"/>
</dbReference>
<dbReference type="InterPro" id="IPR050995">
    <property type="entry name" value="WD-F-box_domain-protein"/>
</dbReference>
<keyword evidence="2" id="KW-0677">Repeat</keyword>
<dbReference type="InterPro" id="IPR019775">
    <property type="entry name" value="WD40_repeat_CS"/>
</dbReference>
<feature type="repeat" description="WD" evidence="3">
    <location>
        <begin position="322"/>
        <end position="361"/>
    </location>
</feature>